<dbReference type="Pfam" id="PF00440">
    <property type="entry name" value="TetR_N"/>
    <property type="match status" value="1"/>
</dbReference>
<feature type="DNA-binding region" description="H-T-H motif" evidence="2">
    <location>
        <begin position="59"/>
        <end position="78"/>
    </location>
</feature>
<reference evidence="5 6" key="1">
    <citation type="journal article" date="2021" name="Arch. Microbiol.">
        <title>Myceligenerans indicum sp. nov., an actinobacterium isolated from mangrove sediment of Sundarbans, India.</title>
        <authorList>
            <person name="Asha K."/>
            <person name="Bhadury P."/>
        </authorList>
    </citation>
    <scope>NUCLEOTIDE SEQUENCE [LARGE SCALE GENOMIC DNA]</scope>
    <source>
        <strain evidence="5 6">I2</strain>
    </source>
</reference>
<dbReference type="EMBL" id="JABBYC010000005">
    <property type="protein sequence ID" value="MBL0885730.1"/>
    <property type="molecule type" value="Genomic_DNA"/>
</dbReference>
<dbReference type="InterPro" id="IPR001647">
    <property type="entry name" value="HTH_TetR"/>
</dbReference>
<dbReference type="InterPro" id="IPR036271">
    <property type="entry name" value="Tet_transcr_reg_TetR-rel_C_sf"/>
</dbReference>
<dbReference type="SUPFAM" id="SSF48498">
    <property type="entry name" value="Tetracyclin repressor-like, C-terminal domain"/>
    <property type="match status" value="1"/>
</dbReference>
<evidence type="ECO:0000256" key="1">
    <source>
        <dbReference type="ARBA" id="ARBA00023125"/>
    </source>
</evidence>
<dbReference type="PROSITE" id="PS50977">
    <property type="entry name" value="HTH_TETR_2"/>
    <property type="match status" value="1"/>
</dbReference>
<evidence type="ECO:0000256" key="2">
    <source>
        <dbReference type="PROSITE-ProRule" id="PRU00335"/>
    </source>
</evidence>
<evidence type="ECO:0000256" key="3">
    <source>
        <dbReference type="SAM" id="MobiDB-lite"/>
    </source>
</evidence>
<keyword evidence="1 2" id="KW-0238">DNA-binding</keyword>
<dbReference type="PRINTS" id="PR00455">
    <property type="entry name" value="HTHTETR"/>
</dbReference>
<feature type="domain" description="HTH tetR-type" evidence="4">
    <location>
        <begin position="36"/>
        <end position="96"/>
    </location>
</feature>
<comment type="caution">
    <text evidence="5">The sequence shown here is derived from an EMBL/GenBank/DDBJ whole genome shotgun (WGS) entry which is preliminary data.</text>
</comment>
<feature type="compositionally biased region" description="Polar residues" evidence="3">
    <location>
        <begin position="1"/>
        <end position="12"/>
    </location>
</feature>
<name>A0ABS1LHM9_9MICO</name>
<proteinExistence type="predicted"/>
<sequence length="224" mass="23458">MREVSGTDSALSIGSRAPARGQGEARAAGSRRADAVRNRGKVLDAAERLFARDGVERVTMQAVAKEAGVGVGTLYRGFTDKAGLAIALLDERERQFQELMLSGPPPLGPGAEPAERLAAFVAGYVGLVAEQLELVLLSQTASPGARFRSGAHALWRTHCRHLLDLAGAPDPELRADALLAALSGEMIGHWLSEPDRDVAEITSAMTGLSRSLASDPATPSPGQG</sequence>
<organism evidence="5 6">
    <name type="scientific">Myceligenerans indicum</name>
    <dbReference type="NCBI Taxonomy" id="2593663"/>
    <lineage>
        <taxon>Bacteria</taxon>
        <taxon>Bacillati</taxon>
        <taxon>Actinomycetota</taxon>
        <taxon>Actinomycetes</taxon>
        <taxon>Micrococcales</taxon>
        <taxon>Promicromonosporaceae</taxon>
        <taxon>Myceligenerans</taxon>
    </lineage>
</organism>
<dbReference type="Proteomes" id="UP000675409">
    <property type="component" value="Unassembled WGS sequence"/>
</dbReference>
<evidence type="ECO:0000313" key="6">
    <source>
        <dbReference type="Proteomes" id="UP000675409"/>
    </source>
</evidence>
<dbReference type="SUPFAM" id="SSF46689">
    <property type="entry name" value="Homeodomain-like"/>
    <property type="match status" value="1"/>
</dbReference>
<protein>
    <submittedName>
        <fullName evidence="5">TetR/AcrR family transcriptional regulator</fullName>
    </submittedName>
</protein>
<evidence type="ECO:0000313" key="5">
    <source>
        <dbReference type="EMBL" id="MBL0885730.1"/>
    </source>
</evidence>
<dbReference type="InterPro" id="IPR050109">
    <property type="entry name" value="HTH-type_TetR-like_transc_reg"/>
</dbReference>
<accession>A0ABS1LHM9</accession>
<dbReference type="Gene3D" id="1.10.357.10">
    <property type="entry name" value="Tetracycline Repressor, domain 2"/>
    <property type="match status" value="1"/>
</dbReference>
<dbReference type="InterPro" id="IPR009057">
    <property type="entry name" value="Homeodomain-like_sf"/>
</dbReference>
<evidence type="ECO:0000259" key="4">
    <source>
        <dbReference type="PROSITE" id="PS50977"/>
    </source>
</evidence>
<gene>
    <name evidence="5" type="ORF">HGK34_05490</name>
</gene>
<keyword evidence="6" id="KW-1185">Reference proteome</keyword>
<feature type="region of interest" description="Disordered" evidence="3">
    <location>
        <begin position="1"/>
        <end position="32"/>
    </location>
</feature>
<dbReference type="PANTHER" id="PTHR30055">
    <property type="entry name" value="HTH-TYPE TRANSCRIPTIONAL REGULATOR RUTR"/>
    <property type="match status" value="1"/>
</dbReference>
<dbReference type="PANTHER" id="PTHR30055:SF209">
    <property type="entry name" value="POSSIBLE TRANSCRIPTIONAL REGULATORY PROTEIN (PROBABLY TETR-FAMILY)"/>
    <property type="match status" value="1"/>
</dbReference>